<proteinExistence type="predicted"/>
<feature type="transmembrane region" description="Helical" evidence="2">
    <location>
        <begin position="109"/>
        <end position="132"/>
    </location>
</feature>
<feature type="transmembrane region" description="Helical" evidence="2">
    <location>
        <begin position="58"/>
        <end position="78"/>
    </location>
</feature>
<dbReference type="Proteomes" id="UP000612899">
    <property type="component" value="Unassembled WGS sequence"/>
</dbReference>
<feature type="transmembrane region" description="Helical" evidence="2">
    <location>
        <begin position="6"/>
        <end position="23"/>
    </location>
</feature>
<evidence type="ECO:0000256" key="2">
    <source>
        <dbReference type="SAM" id="Phobius"/>
    </source>
</evidence>
<comment type="caution">
    <text evidence="3">The sequence shown here is derived from an EMBL/GenBank/DDBJ whole genome shotgun (WGS) entry which is preliminary data.</text>
</comment>
<accession>A0A8J3VJ91</accession>
<evidence type="ECO:0000313" key="3">
    <source>
        <dbReference type="EMBL" id="GIH07768.1"/>
    </source>
</evidence>
<feature type="compositionally biased region" description="Low complexity" evidence="1">
    <location>
        <begin position="188"/>
        <end position="202"/>
    </location>
</feature>
<evidence type="ECO:0000313" key="4">
    <source>
        <dbReference type="Proteomes" id="UP000612899"/>
    </source>
</evidence>
<feature type="transmembrane region" description="Helical" evidence="2">
    <location>
        <begin position="245"/>
        <end position="265"/>
    </location>
</feature>
<name>A0A8J3VJ91_9ACTN</name>
<gene>
    <name evidence="3" type="ORF">Rhe02_58350</name>
</gene>
<protein>
    <submittedName>
        <fullName evidence="3">Uncharacterized protein</fullName>
    </submittedName>
</protein>
<reference evidence="3" key="1">
    <citation type="submission" date="2021-01" db="EMBL/GenBank/DDBJ databases">
        <title>Whole genome shotgun sequence of Rhizocola hellebori NBRC 109834.</title>
        <authorList>
            <person name="Komaki H."/>
            <person name="Tamura T."/>
        </authorList>
    </citation>
    <scope>NUCLEOTIDE SEQUENCE</scope>
    <source>
        <strain evidence="3">NBRC 109834</strain>
    </source>
</reference>
<dbReference type="EMBL" id="BONY01000040">
    <property type="protein sequence ID" value="GIH07768.1"/>
    <property type="molecule type" value="Genomic_DNA"/>
</dbReference>
<organism evidence="3 4">
    <name type="scientific">Rhizocola hellebori</name>
    <dbReference type="NCBI Taxonomy" id="1392758"/>
    <lineage>
        <taxon>Bacteria</taxon>
        <taxon>Bacillati</taxon>
        <taxon>Actinomycetota</taxon>
        <taxon>Actinomycetes</taxon>
        <taxon>Micromonosporales</taxon>
        <taxon>Micromonosporaceae</taxon>
        <taxon>Rhizocola</taxon>
    </lineage>
</organism>
<feature type="transmembrane region" description="Helical" evidence="2">
    <location>
        <begin position="144"/>
        <end position="165"/>
    </location>
</feature>
<keyword evidence="2" id="KW-0812">Transmembrane</keyword>
<keyword evidence="4" id="KW-1185">Reference proteome</keyword>
<feature type="region of interest" description="Disordered" evidence="1">
    <location>
        <begin position="174"/>
        <end position="216"/>
    </location>
</feature>
<feature type="compositionally biased region" description="Polar residues" evidence="1">
    <location>
        <begin position="207"/>
        <end position="216"/>
    </location>
</feature>
<keyword evidence="2" id="KW-1133">Transmembrane helix</keyword>
<dbReference type="AlphaFoldDB" id="A0A8J3VJ91"/>
<keyword evidence="2" id="KW-0472">Membrane</keyword>
<sequence length="271" mass="26477">MTGGGWLLGLALVISTVAPMLNLEWETGDAIWKAGLFASGLGLTAVLSAFAWRCGVGGVGSIIMALAVAVGLVDWLVVKAPAMTVLALALACVGLPLQARAIARATGLIGPAATLGAAAIAAAGIAFTSRLAYQTGAGGESAEIALNIATLIGLLVAAMCAGMAVNSRPMSGSYSAATAAPPSPSPAGPASNSPAPQSPSHAGPASDSPTASVPSAVTATLSRADDAMPAPAFAEPLSRYQRMTLAFALLGTILAALISVAGSLLTTSLAS</sequence>
<feature type="transmembrane region" description="Helical" evidence="2">
    <location>
        <begin position="30"/>
        <end position="52"/>
    </location>
</feature>
<evidence type="ECO:0000256" key="1">
    <source>
        <dbReference type="SAM" id="MobiDB-lite"/>
    </source>
</evidence>